<feature type="coiled-coil region" evidence="1">
    <location>
        <begin position="24"/>
        <end position="51"/>
    </location>
</feature>
<evidence type="ECO:0000313" key="3">
    <source>
        <dbReference type="Proteomes" id="UP000681290"/>
    </source>
</evidence>
<protein>
    <recommendedName>
        <fullName evidence="4">YolD-like protein</fullName>
    </recommendedName>
</protein>
<evidence type="ECO:0000313" key="2">
    <source>
        <dbReference type="EMBL" id="GIP61109.1"/>
    </source>
</evidence>
<accession>A0ABQ4MYX1</accession>
<reference evidence="2 3" key="1">
    <citation type="submission" date="2021-03" db="EMBL/GenBank/DDBJ databases">
        <title>Antimicrobial resistance genes in bacteria isolated from Japanese honey, and their potential for conferring macrolide and lincosamide resistance in the American foulbrood pathogen Paenibacillus larvae.</title>
        <authorList>
            <person name="Okamoto M."/>
            <person name="Kumagai M."/>
            <person name="Kanamori H."/>
            <person name="Takamatsu D."/>
        </authorList>
    </citation>
    <scope>NUCLEOTIDE SEQUENCE [LARGE SCALE GENOMIC DNA]</scope>
    <source>
        <strain evidence="2 3">J15TS10</strain>
    </source>
</reference>
<organism evidence="2 3">
    <name type="scientific">Paenibacillus woosongensis</name>
    <dbReference type="NCBI Taxonomy" id="307580"/>
    <lineage>
        <taxon>Bacteria</taxon>
        <taxon>Bacillati</taxon>
        <taxon>Bacillota</taxon>
        <taxon>Bacilli</taxon>
        <taxon>Bacillales</taxon>
        <taxon>Paenibacillaceae</taxon>
        <taxon>Paenibacillus</taxon>
    </lineage>
</organism>
<evidence type="ECO:0008006" key="4">
    <source>
        <dbReference type="Google" id="ProtNLM"/>
    </source>
</evidence>
<keyword evidence="3" id="KW-1185">Reference proteome</keyword>
<evidence type="ECO:0000256" key="1">
    <source>
        <dbReference type="SAM" id="Coils"/>
    </source>
</evidence>
<keyword evidence="1" id="KW-0175">Coiled coil</keyword>
<dbReference type="Pfam" id="PF08863">
    <property type="entry name" value="YolD"/>
    <property type="match status" value="1"/>
</dbReference>
<sequence length="109" mass="13193">MNKLTSGGNMIWESSRMIMPQHKEAAQRQLKEELKRERLELDDQEKEQIARFMTQALKTRQEVRLRMYHPYENIYLAGVIDRLESLTARFRIDGEWFLMEDIMELSWNT</sequence>
<dbReference type="EMBL" id="BOSM01000014">
    <property type="protein sequence ID" value="GIP61109.1"/>
    <property type="molecule type" value="Genomic_DNA"/>
</dbReference>
<name>A0ABQ4MYX1_9BACL</name>
<dbReference type="InterPro" id="IPR014962">
    <property type="entry name" value="YolD"/>
</dbReference>
<proteinExistence type="predicted"/>
<dbReference type="Proteomes" id="UP000681290">
    <property type="component" value="Unassembled WGS sequence"/>
</dbReference>
<gene>
    <name evidence="2" type="ORF">J15TS10_49230</name>
</gene>
<comment type="caution">
    <text evidence="2">The sequence shown here is derived from an EMBL/GenBank/DDBJ whole genome shotgun (WGS) entry which is preliminary data.</text>
</comment>